<dbReference type="RefSeq" id="WP_123638476.1">
    <property type="nucleotide sequence ID" value="NZ_JBHYFO010000005.1"/>
</dbReference>
<feature type="signal peptide" evidence="5">
    <location>
        <begin position="1"/>
        <end position="30"/>
    </location>
</feature>
<dbReference type="EMBL" id="RJUK01000001">
    <property type="protein sequence ID" value="ROQ21493.1"/>
    <property type="molecule type" value="Genomic_DNA"/>
</dbReference>
<protein>
    <submittedName>
        <fullName evidence="8">TonB-dependent receptor</fullName>
    </submittedName>
</protein>
<comment type="subcellular location">
    <subcellularLocation>
        <location evidence="1 4">Cell outer membrane</location>
    </subcellularLocation>
</comment>
<feature type="chain" id="PRO_5018332715" evidence="5">
    <location>
        <begin position="31"/>
        <end position="1013"/>
    </location>
</feature>
<accession>A0A3N1NZE4</accession>
<keyword evidence="8" id="KW-0675">Receptor</keyword>
<dbReference type="InterPro" id="IPR012910">
    <property type="entry name" value="Plug_dom"/>
</dbReference>
<dbReference type="NCBIfam" id="TIGR01782">
    <property type="entry name" value="TonB-Xanth-Caul"/>
    <property type="match status" value="1"/>
</dbReference>
<evidence type="ECO:0000313" key="9">
    <source>
        <dbReference type="Proteomes" id="UP000273643"/>
    </source>
</evidence>
<gene>
    <name evidence="8" type="ORF">EDC38_2117</name>
</gene>
<dbReference type="Pfam" id="PF07715">
    <property type="entry name" value="Plug"/>
    <property type="match status" value="1"/>
</dbReference>
<reference evidence="8 9" key="1">
    <citation type="submission" date="2018-11" db="EMBL/GenBank/DDBJ databases">
        <title>Genomic Encyclopedia of Type Strains, Phase IV (KMG-IV): sequencing the most valuable type-strain genomes for metagenomic binning, comparative biology and taxonomic classification.</title>
        <authorList>
            <person name="Goeker M."/>
        </authorList>
    </citation>
    <scope>NUCLEOTIDE SEQUENCE [LARGE SCALE GENOMIC DNA]</scope>
    <source>
        <strain evidence="8 9">DSM 16974</strain>
    </source>
</reference>
<dbReference type="InterPro" id="IPR010104">
    <property type="entry name" value="TonB_rcpt_bac"/>
</dbReference>
<keyword evidence="4" id="KW-0798">TonB box</keyword>
<dbReference type="Pfam" id="PF00593">
    <property type="entry name" value="TonB_dep_Rec_b-barrel"/>
    <property type="match status" value="1"/>
</dbReference>
<dbReference type="OrthoDB" id="8727862at2"/>
<evidence type="ECO:0000259" key="6">
    <source>
        <dbReference type="Pfam" id="PF00593"/>
    </source>
</evidence>
<dbReference type="SUPFAM" id="SSF56935">
    <property type="entry name" value="Porins"/>
    <property type="match status" value="1"/>
</dbReference>
<comment type="caution">
    <text evidence="8">The sequence shown here is derived from an EMBL/GenBank/DDBJ whole genome shotgun (WGS) entry which is preliminary data.</text>
</comment>
<evidence type="ECO:0000256" key="4">
    <source>
        <dbReference type="RuleBase" id="RU003357"/>
    </source>
</evidence>
<dbReference type="PANTHER" id="PTHR40980:SF3">
    <property type="entry name" value="TONB-DEPENDENT RECEPTOR-LIKE BETA-BARREL DOMAIN-CONTAINING PROTEIN"/>
    <property type="match status" value="1"/>
</dbReference>
<dbReference type="GO" id="GO:0009279">
    <property type="term" value="C:cell outer membrane"/>
    <property type="evidence" value="ECO:0007669"/>
    <property type="project" value="UniProtKB-SubCell"/>
</dbReference>
<dbReference type="InterPro" id="IPR037066">
    <property type="entry name" value="Plug_dom_sf"/>
</dbReference>
<dbReference type="PANTHER" id="PTHR40980">
    <property type="entry name" value="PLUG DOMAIN-CONTAINING PROTEIN"/>
    <property type="match status" value="1"/>
</dbReference>
<dbReference type="InterPro" id="IPR036942">
    <property type="entry name" value="Beta-barrel_TonB_sf"/>
</dbReference>
<keyword evidence="3" id="KW-0998">Cell outer membrane</keyword>
<dbReference type="AlphaFoldDB" id="A0A3N1NZE4"/>
<keyword evidence="9" id="KW-1185">Reference proteome</keyword>
<feature type="domain" description="TonB-dependent receptor-like beta-barrel" evidence="6">
    <location>
        <begin position="467"/>
        <end position="980"/>
    </location>
</feature>
<name>A0A3N1NZE4_9GAMM</name>
<evidence type="ECO:0000256" key="2">
    <source>
        <dbReference type="ARBA" id="ARBA00023136"/>
    </source>
</evidence>
<dbReference type="Proteomes" id="UP000273643">
    <property type="component" value="Unassembled WGS sequence"/>
</dbReference>
<evidence type="ECO:0000313" key="8">
    <source>
        <dbReference type="EMBL" id="ROQ21493.1"/>
    </source>
</evidence>
<proteinExistence type="inferred from homology"/>
<dbReference type="Gene3D" id="2.170.130.10">
    <property type="entry name" value="TonB-dependent receptor, plug domain"/>
    <property type="match status" value="1"/>
</dbReference>
<keyword evidence="2 4" id="KW-0472">Membrane</keyword>
<dbReference type="Gene3D" id="2.40.170.20">
    <property type="entry name" value="TonB-dependent receptor, beta-barrel domain"/>
    <property type="match status" value="1"/>
</dbReference>
<evidence type="ECO:0000256" key="1">
    <source>
        <dbReference type="ARBA" id="ARBA00004442"/>
    </source>
</evidence>
<keyword evidence="5" id="KW-0732">Signal</keyword>
<evidence type="ECO:0000259" key="7">
    <source>
        <dbReference type="Pfam" id="PF07715"/>
    </source>
</evidence>
<comment type="similarity">
    <text evidence="4">Belongs to the TonB-dependent receptor family.</text>
</comment>
<organism evidence="8 9">
    <name type="scientific">Marinimicrobium koreense</name>
    <dbReference type="NCBI Taxonomy" id="306545"/>
    <lineage>
        <taxon>Bacteria</taxon>
        <taxon>Pseudomonadati</taxon>
        <taxon>Pseudomonadota</taxon>
        <taxon>Gammaproteobacteria</taxon>
        <taxon>Cellvibrionales</taxon>
        <taxon>Cellvibrionaceae</taxon>
        <taxon>Marinimicrobium</taxon>
    </lineage>
</organism>
<sequence>MTNNSSFKRKLIASVVASSAMVGLASGAHAQDGDEAMLEEIVVTGIRASLTRAMDIKRDSRGIVDAISAEDIGKFPDTNLAESLQRITGVSIDRRDGEGAKVTVRGLGPDFNLVTLNGRQMPGATLEATVASGSRSFDFANLASEGVTGVEVYKTARADVPPGGMGATINILTPRPLELDSRASIGVKGVMDESSVDSELTPEISGIFTDTYADGKFGVAVTASYQERQGGSAAAQIGTGWRSFPGTVVQDWSGAPGVTNEWGGVDFANGNHQNQPAAEDVYSTPQQMGYAFTEFERKRTNGQLTLQFAPNEDLTTTLDYTYSQNEIDSEYNDVGGWFNFGGQSTIFTDNESPSVQTPLLYSEDMTNGDLPFGVGEQSSLYENNSVGFNVEWNPIDPLTLSLDVHSSEAEARPNNPYGNSVGIAVSAYVRDQTTLNVKGDMPVLILDIVDGAGGSSLRTEDLQVSGSFFRNSQMKHEIDQVQLDGEWEFNDAMRLQFGIARTESDYRSAFSNVQRDTWGGLGEAGDMPADFFTRETILDRFDKEYADTTSEEMAFLGGSNTMPLNERFAFNFQDVRDFAAANYDDGSGPADCAEGGSFYCAAAPDQFNEIYEDSDSAYVQFNWDTFVAEMPLGVNAGVRYESTEVSTPATAQSYGPIEWVAANEFTMPTVGDADSVIDSGDYDFLLPSLDLSLEVVQDVILRASYGQSIARPNWLDLRGGTSYSQGVRVNGGTASRGNPGLEPFKSDNFDLSAEWYYGEASYVSVGYFQKEVENFLGSRVVREEAPLANTPHPALGERAQAAIDSGIAPNDVGAIRQYIFDNFPDPETAYMDGSGNIIIVGIPGEDPNSPFDVTETANSDQTVDIDGWELAVQHNFWDTGFGVIANYTLVDESTEFDNMVLRDPQFAITGVSDTANLIAFYEKDGWQARIAYNWRDSFLASTASGTGNNPIYVDEYSQVDLNVSYDVTDNLSVFFEGLNLTEESGRNFGRADEQVLGFYQGYARYNIGARYSF</sequence>
<feature type="domain" description="TonB-dependent receptor plug" evidence="7">
    <location>
        <begin position="57"/>
        <end position="166"/>
    </location>
</feature>
<evidence type="ECO:0000256" key="3">
    <source>
        <dbReference type="ARBA" id="ARBA00023237"/>
    </source>
</evidence>
<evidence type="ECO:0000256" key="5">
    <source>
        <dbReference type="SAM" id="SignalP"/>
    </source>
</evidence>
<dbReference type="InterPro" id="IPR000531">
    <property type="entry name" value="Beta-barrel_TonB"/>
</dbReference>